<dbReference type="EMBL" id="CP029255">
    <property type="protein sequence ID" value="AWK05492.1"/>
    <property type="molecule type" value="Genomic_DNA"/>
</dbReference>
<dbReference type="OrthoDB" id="9950998at2"/>
<dbReference type="RefSeq" id="WP_109192933.1">
    <property type="nucleotide sequence ID" value="NZ_CP029255.1"/>
</dbReference>
<evidence type="ECO:0008006" key="3">
    <source>
        <dbReference type="Google" id="ProtNLM"/>
    </source>
</evidence>
<dbReference type="AlphaFoldDB" id="A0A2S1YNA8"/>
<protein>
    <recommendedName>
        <fullName evidence="3">SMI1/KNR4 family protein</fullName>
    </recommendedName>
</protein>
<proteinExistence type="predicted"/>
<gene>
    <name evidence="1" type="ORF">HYN56_15100</name>
</gene>
<organism evidence="1 2">
    <name type="scientific">Flavobacterium crocinum</name>
    <dbReference type="NCBI Taxonomy" id="2183896"/>
    <lineage>
        <taxon>Bacteria</taxon>
        <taxon>Pseudomonadati</taxon>
        <taxon>Bacteroidota</taxon>
        <taxon>Flavobacteriia</taxon>
        <taxon>Flavobacteriales</taxon>
        <taxon>Flavobacteriaceae</taxon>
        <taxon>Flavobacterium</taxon>
    </lineage>
</organism>
<keyword evidence="2" id="KW-1185">Reference proteome</keyword>
<accession>A0A2S1YNA8</accession>
<evidence type="ECO:0000313" key="2">
    <source>
        <dbReference type="Proteomes" id="UP000245250"/>
    </source>
</evidence>
<sequence>MNLEIFKDRLLNLQPSLSDLLSEGYSQYGALDILNNEYILKPKEVQNHYDSLLLDFINNYDLQFFRVRNIFFDDILRYLKGYLLIAGIDGGYLGLDESTGYIYIIYADEIDNINTLFVENEEQFFEILLIFAEYSSIGSEDEIEKYLERCENVCLLGSYDYFF</sequence>
<evidence type="ECO:0000313" key="1">
    <source>
        <dbReference type="EMBL" id="AWK05492.1"/>
    </source>
</evidence>
<name>A0A2S1YNA8_9FLAO</name>
<reference evidence="1 2" key="1">
    <citation type="submission" date="2018-05" db="EMBL/GenBank/DDBJ databases">
        <title>Genome sequencing of Flavobacterium sp. HYN0056.</title>
        <authorList>
            <person name="Yi H."/>
            <person name="Baek C."/>
        </authorList>
    </citation>
    <scope>NUCLEOTIDE SEQUENCE [LARGE SCALE GENOMIC DNA]</scope>
    <source>
        <strain evidence="1 2">HYN0056</strain>
    </source>
</reference>
<dbReference type="KEGG" id="fcr:HYN56_15100"/>
<dbReference type="Proteomes" id="UP000245250">
    <property type="component" value="Chromosome"/>
</dbReference>